<dbReference type="EC" id="2.5.1.61" evidence="4"/>
<dbReference type="NCBIfam" id="TIGR00212">
    <property type="entry name" value="hemC"/>
    <property type="match status" value="1"/>
</dbReference>
<evidence type="ECO:0000259" key="10">
    <source>
        <dbReference type="Pfam" id="PF01379"/>
    </source>
</evidence>
<keyword evidence="13" id="KW-1185">Reference proteome</keyword>
<dbReference type="InterPro" id="IPR022418">
    <property type="entry name" value="Porphobilinogen_deaminase_C"/>
</dbReference>
<dbReference type="PROSITE" id="PS00533">
    <property type="entry name" value="PORPHOBILINOGEN_DEAM"/>
    <property type="match status" value="1"/>
</dbReference>
<dbReference type="GeneID" id="95985671"/>
<dbReference type="InterPro" id="IPR000860">
    <property type="entry name" value="HemC"/>
</dbReference>
<dbReference type="PRINTS" id="PR00151">
    <property type="entry name" value="PORPHBDMNASE"/>
</dbReference>
<feature type="domain" description="Porphobilinogen deaminase N-terminal" evidence="10">
    <location>
        <begin position="14"/>
        <end position="232"/>
    </location>
</feature>
<evidence type="ECO:0000256" key="9">
    <source>
        <dbReference type="ARBA" id="ARBA00033064"/>
    </source>
</evidence>
<keyword evidence="5 12" id="KW-0808">Transferase</keyword>
<dbReference type="Gene3D" id="3.40.190.10">
    <property type="entry name" value="Periplasmic binding protein-like II"/>
    <property type="match status" value="2"/>
</dbReference>
<evidence type="ECO:0000256" key="3">
    <source>
        <dbReference type="ARBA" id="ARBA00005638"/>
    </source>
</evidence>
<dbReference type="SUPFAM" id="SSF54782">
    <property type="entry name" value="Porphobilinogen deaminase (hydroxymethylbilane synthase), C-terminal domain"/>
    <property type="match status" value="1"/>
</dbReference>
<dbReference type="GO" id="GO:0004418">
    <property type="term" value="F:hydroxymethylbilane synthase activity"/>
    <property type="evidence" value="ECO:0007669"/>
    <property type="project" value="UniProtKB-EC"/>
</dbReference>
<evidence type="ECO:0000256" key="5">
    <source>
        <dbReference type="ARBA" id="ARBA00022679"/>
    </source>
</evidence>
<dbReference type="Pfam" id="PF03900">
    <property type="entry name" value="Porphobil_deamC"/>
    <property type="match status" value="1"/>
</dbReference>
<organism evidence="12 13">
    <name type="scientific">Vanrija albida</name>
    <dbReference type="NCBI Taxonomy" id="181172"/>
    <lineage>
        <taxon>Eukaryota</taxon>
        <taxon>Fungi</taxon>
        <taxon>Dikarya</taxon>
        <taxon>Basidiomycota</taxon>
        <taxon>Agaricomycotina</taxon>
        <taxon>Tremellomycetes</taxon>
        <taxon>Trichosporonales</taxon>
        <taxon>Trichosporonaceae</taxon>
        <taxon>Vanrija</taxon>
    </lineage>
</organism>
<proteinExistence type="inferred from homology"/>
<dbReference type="RefSeq" id="XP_069210555.1">
    <property type="nucleotide sequence ID" value="XM_069353137.1"/>
</dbReference>
<comment type="similarity">
    <text evidence="3">Belongs to the HMBS family.</text>
</comment>
<dbReference type="InterPro" id="IPR022419">
    <property type="entry name" value="Porphobilin_deaminase_cofac_BS"/>
</dbReference>
<evidence type="ECO:0000256" key="8">
    <source>
        <dbReference type="ARBA" id="ARBA00030685"/>
    </source>
</evidence>
<dbReference type="Gene3D" id="3.30.160.40">
    <property type="entry name" value="Porphobilinogen deaminase, C-terminal domain"/>
    <property type="match status" value="1"/>
</dbReference>
<dbReference type="PANTHER" id="PTHR11557:SF0">
    <property type="entry name" value="PORPHOBILINOGEN DEAMINASE"/>
    <property type="match status" value="1"/>
</dbReference>
<evidence type="ECO:0000256" key="1">
    <source>
        <dbReference type="ARBA" id="ARBA00001916"/>
    </source>
</evidence>
<comment type="cofactor">
    <cofactor evidence="1">
        <name>dipyrromethane</name>
        <dbReference type="ChEBI" id="CHEBI:60342"/>
    </cofactor>
</comment>
<sequence length="403" mass="42940">MSAAAAPATDGQFVVGTRKSNLALIQTQFVADALAAANAPATFPVEHMTTLGDRNQTTPLHELSPFNSAQPAKSLWTDELESALLDGRFDLLVHSCKDVPTAIRPGCEFAALLERHDPRDAFVVKQGLPYKSLGELPAGSIIGTGSVRRVAQLSRAYPKLKFADMRGNLNTRLGKLDAPDSPFAALILAISGMVRLGAGDRLTAPLEYPELMHAVGQGALAVEIRQGDVKTREALRKVSHWQTEWRVGAERGLLRELEGGCSVPVGVETSLTELGEGDASPAHYPADTFPAPTAASPTLHFSGILPTTTPLPAAGETPALTPRRVKLNLKACVTSTDGSRHVVYEPGPAVITSWQEAQRWGEDCARQLRTLGASEILDEIETDRKAREAAALAKAAVLQAQSA</sequence>
<dbReference type="EMBL" id="JBBXJM010000003">
    <property type="protein sequence ID" value="KAL1410611.1"/>
    <property type="molecule type" value="Genomic_DNA"/>
</dbReference>
<accession>A0ABR3Q850</accession>
<comment type="pathway">
    <text evidence="2">Porphyrin-containing compound metabolism; protoporphyrin-IX biosynthesis; coproporphyrinogen-III from 5-aminolevulinate: step 2/4.</text>
</comment>
<dbReference type="SUPFAM" id="SSF53850">
    <property type="entry name" value="Periplasmic binding protein-like II"/>
    <property type="match status" value="1"/>
</dbReference>
<gene>
    <name evidence="12" type="primary">HEM3</name>
    <name evidence="12" type="ORF">Q8F55_004628</name>
</gene>
<evidence type="ECO:0000256" key="4">
    <source>
        <dbReference type="ARBA" id="ARBA00012655"/>
    </source>
</evidence>
<keyword evidence="7" id="KW-0627">Porphyrin biosynthesis</keyword>
<evidence type="ECO:0000256" key="7">
    <source>
        <dbReference type="ARBA" id="ARBA00023244"/>
    </source>
</evidence>
<evidence type="ECO:0000313" key="12">
    <source>
        <dbReference type="EMBL" id="KAL1410611.1"/>
    </source>
</evidence>
<dbReference type="PANTHER" id="PTHR11557">
    <property type="entry name" value="PORPHOBILINOGEN DEAMINASE"/>
    <property type="match status" value="1"/>
</dbReference>
<feature type="domain" description="Porphobilinogen deaminase C-terminal" evidence="11">
    <location>
        <begin position="246"/>
        <end position="272"/>
    </location>
</feature>
<reference evidence="12 13" key="1">
    <citation type="submission" date="2023-08" db="EMBL/GenBank/DDBJ databases">
        <title>Annotated Genome Sequence of Vanrija albida AlHP1.</title>
        <authorList>
            <person name="Herzog R."/>
        </authorList>
    </citation>
    <scope>NUCLEOTIDE SEQUENCE [LARGE SCALE GENOMIC DNA]</scope>
    <source>
        <strain evidence="12 13">AlHP1</strain>
    </source>
</reference>
<name>A0ABR3Q850_9TREE</name>
<dbReference type="InterPro" id="IPR022417">
    <property type="entry name" value="Porphobilin_deaminase_N"/>
</dbReference>
<keyword evidence="6" id="KW-0350">Heme biosynthesis</keyword>
<protein>
    <recommendedName>
        <fullName evidence="4">hydroxymethylbilane synthase</fullName>
        <ecNumber evidence="4">2.5.1.61</ecNumber>
    </recommendedName>
    <alternativeName>
        <fullName evidence="9">Hydroxymethylbilane synthase</fullName>
    </alternativeName>
    <alternativeName>
        <fullName evidence="8">Pre-uroporphyrinogen synthase</fullName>
    </alternativeName>
</protein>
<dbReference type="Pfam" id="PF01379">
    <property type="entry name" value="Porphobil_deam"/>
    <property type="match status" value="1"/>
</dbReference>
<evidence type="ECO:0000313" key="13">
    <source>
        <dbReference type="Proteomes" id="UP001565368"/>
    </source>
</evidence>
<evidence type="ECO:0000256" key="6">
    <source>
        <dbReference type="ARBA" id="ARBA00023133"/>
    </source>
</evidence>
<dbReference type="Proteomes" id="UP001565368">
    <property type="component" value="Unassembled WGS sequence"/>
</dbReference>
<dbReference type="InterPro" id="IPR036803">
    <property type="entry name" value="Porphobilinogen_deaminase_C_sf"/>
</dbReference>
<evidence type="ECO:0000256" key="2">
    <source>
        <dbReference type="ARBA" id="ARBA00004735"/>
    </source>
</evidence>
<comment type="caution">
    <text evidence="12">The sequence shown here is derived from an EMBL/GenBank/DDBJ whole genome shotgun (WGS) entry which is preliminary data.</text>
</comment>
<evidence type="ECO:0000259" key="11">
    <source>
        <dbReference type="Pfam" id="PF03900"/>
    </source>
</evidence>